<protein>
    <submittedName>
        <fullName evidence="1">Uncharacterized protein</fullName>
    </submittedName>
</protein>
<sequence length="87" mass="9726">MWWIVARDEKPQVDEGIEEKRMRAWTYNSIAGNDSGWTTLLVLQPTRSDSPRRGGMTLHVIGEGRRLQEKGGPLSPAAKTVARHAIS</sequence>
<name>M8BG41_AEGTA</name>
<accession>M8BG41</accession>
<organism evidence="1">
    <name type="scientific">Aegilops tauschii</name>
    <name type="common">Tausch's goatgrass</name>
    <name type="synonym">Aegilops squarrosa</name>
    <dbReference type="NCBI Taxonomy" id="37682"/>
    <lineage>
        <taxon>Eukaryota</taxon>
        <taxon>Viridiplantae</taxon>
        <taxon>Streptophyta</taxon>
        <taxon>Embryophyta</taxon>
        <taxon>Tracheophyta</taxon>
        <taxon>Spermatophyta</taxon>
        <taxon>Magnoliopsida</taxon>
        <taxon>Liliopsida</taxon>
        <taxon>Poales</taxon>
        <taxon>Poaceae</taxon>
        <taxon>BOP clade</taxon>
        <taxon>Pooideae</taxon>
        <taxon>Triticodae</taxon>
        <taxon>Triticeae</taxon>
        <taxon>Triticinae</taxon>
        <taxon>Aegilops</taxon>
    </lineage>
</organism>
<reference evidence="1" key="1">
    <citation type="submission" date="2015-06" db="UniProtKB">
        <authorList>
            <consortium name="EnsemblPlants"/>
        </authorList>
    </citation>
    <scope>IDENTIFICATION</scope>
</reference>
<dbReference type="EnsemblPlants" id="EMT23915">
    <property type="protein sequence ID" value="EMT23915"/>
    <property type="gene ID" value="F775_15109"/>
</dbReference>
<evidence type="ECO:0000313" key="1">
    <source>
        <dbReference type="EnsemblPlants" id="EMT23915"/>
    </source>
</evidence>
<proteinExistence type="predicted"/>
<dbReference type="AlphaFoldDB" id="M8BG41"/>